<dbReference type="InParanoid" id="A9WAA6"/>
<dbReference type="RefSeq" id="WP_012257321.1">
    <property type="nucleotide sequence ID" value="NC_010175.1"/>
</dbReference>
<keyword evidence="4" id="KW-1185">Reference proteome</keyword>
<evidence type="ECO:0000259" key="1">
    <source>
        <dbReference type="Pfam" id="PF13649"/>
    </source>
</evidence>
<dbReference type="PANTHER" id="PTHR14741:SF32">
    <property type="entry name" value="TRIMETHYLGUANOSINE SYNTHASE"/>
    <property type="match status" value="1"/>
</dbReference>
<dbReference type="AlphaFoldDB" id="A9WAA6"/>
<dbReference type="STRING" id="324602.Caur_1437"/>
<dbReference type="KEGG" id="cau:Caur_1437"/>
<dbReference type="EMBL" id="CP000909">
    <property type="protein sequence ID" value="ABY34665.1"/>
    <property type="molecule type" value="Genomic_DNA"/>
</dbReference>
<dbReference type="Pfam" id="PF13649">
    <property type="entry name" value="Methyltransf_25"/>
    <property type="match status" value="1"/>
</dbReference>
<dbReference type="Gene3D" id="3.40.50.150">
    <property type="entry name" value="Vaccinia Virus protein VP39"/>
    <property type="match status" value="1"/>
</dbReference>
<organism evidence="3 4">
    <name type="scientific">Chloroflexus aurantiacus (strain ATCC 29366 / DSM 635 / J-10-fl)</name>
    <dbReference type="NCBI Taxonomy" id="324602"/>
    <lineage>
        <taxon>Bacteria</taxon>
        <taxon>Bacillati</taxon>
        <taxon>Chloroflexota</taxon>
        <taxon>Chloroflexia</taxon>
        <taxon>Chloroflexales</taxon>
        <taxon>Chloroflexineae</taxon>
        <taxon>Chloroflexaceae</taxon>
        <taxon>Chloroflexus</taxon>
    </lineage>
</organism>
<name>A9WAA6_CHLAA</name>
<dbReference type="GO" id="GO:0008168">
    <property type="term" value="F:methyltransferase activity"/>
    <property type="evidence" value="ECO:0007669"/>
    <property type="project" value="InterPro"/>
</dbReference>
<dbReference type="InterPro" id="IPR029063">
    <property type="entry name" value="SAM-dependent_MTases_sf"/>
</dbReference>
<dbReference type="GO" id="GO:0036261">
    <property type="term" value="P:7-methylguanosine cap hypermethylation"/>
    <property type="evidence" value="ECO:0007669"/>
    <property type="project" value="InterPro"/>
</dbReference>
<dbReference type="EnsemblBacteria" id="ABY34665">
    <property type="protein sequence ID" value="ABY34665"/>
    <property type="gene ID" value="Caur_1437"/>
</dbReference>
<protein>
    <submittedName>
        <fullName evidence="3">Uncharacterized protein</fullName>
    </submittedName>
</protein>
<evidence type="ECO:0000313" key="4">
    <source>
        <dbReference type="Proteomes" id="UP000002008"/>
    </source>
</evidence>
<dbReference type="PANTHER" id="PTHR14741">
    <property type="entry name" value="S-ADENOSYLMETHIONINE-DEPENDENT METHYLTRANSFERASE RELATED"/>
    <property type="match status" value="1"/>
</dbReference>
<dbReference type="HOGENOM" id="CLU_038123_1_1_0"/>
<dbReference type="InterPro" id="IPR041698">
    <property type="entry name" value="Methyltransf_25"/>
</dbReference>
<reference evidence="4" key="1">
    <citation type="journal article" date="2011" name="BMC Genomics">
        <title>Complete genome sequence of the filamentous anoxygenic phototrophic bacterium Chloroflexus aurantiacus.</title>
        <authorList>
            <person name="Tang K.H."/>
            <person name="Barry K."/>
            <person name="Chertkov O."/>
            <person name="Dalin E."/>
            <person name="Han C.S."/>
            <person name="Hauser L.J."/>
            <person name="Honchak B.M."/>
            <person name="Karbach L.E."/>
            <person name="Land M.L."/>
            <person name="Lapidus A."/>
            <person name="Larimer F.W."/>
            <person name="Mikhailova N."/>
            <person name="Pitluck S."/>
            <person name="Pierson B.K."/>
            <person name="Blankenship R.E."/>
        </authorList>
    </citation>
    <scope>NUCLEOTIDE SEQUENCE [LARGE SCALE GENOMIC DNA]</scope>
    <source>
        <strain evidence="4">ATCC 29366 / DSM 635 / J-10-fl</strain>
    </source>
</reference>
<proteinExistence type="predicted"/>
<evidence type="ECO:0000259" key="2">
    <source>
        <dbReference type="Pfam" id="PF18096"/>
    </source>
</evidence>
<dbReference type="PATRIC" id="fig|324602.8.peg.1633"/>
<feature type="domain" description="Methyltransferase" evidence="1">
    <location>
        <begin position="99"/>
        <end position="159"/>
    </location>
</feature>
<feature type="domain" description="THUMP-like" evidence="2">
    <location>
        <begin position="317"/>
        <end position="388"/>
    </location>
</feature>
<accession>A9WAA6</accession>
<dbReference type="Proteomes" id="UP000002008">
    <property type="component" value="Chromosome"/>
</dbReference>
<dbReference type="InterPro" id="IPR041497">
    <property type="entry name" value="Thump-like"/>
</dbReference>
<dbReference type="eggNOG" id="COG2890">
    <property type="taxonomic scope" value="Bacteria"/>
</dbReference>
<dbReference type="CDD" id="cd02440">
    <property type="entry name" value="AdoMet_MTases"/>
    <property type="match status" value="1"/>
</dbReference>
<gene>
    <name evidence="3" type="ordered locus">Caur_1437</name>
</gene>
<dbReference type="Pfam" id="PF18096">
    <property type="entry name" value="Thump_like"/>
    <property type="match status" value="1"/>
</dbReference>
<evidence type="ECO:0000313" key="3">
    <source>
        <dbReference type="EMBL" id="ABY34665.1"/>
    </source>
</evidence>
<sequence>MDQDLIRWLSSPEGSAVLADLAIRDIREATILSELNRLRRSLPAARARAAIEQALLRRRAISKFPQADRMLFTREALAQASAAPVAAHRARRLAQAGNVADLGCGIGGDTIALADAGAQVIAVERDPIRLALARFNVEVLGLGSRVSFLERDLLREPLPLAAALFCDPARRSGERRLFDPDDFQPPLSHVLSWRQHTPALAVKLAPGIQRSVVPEDAEVEFVSLDGDLKEAVIWCGPCATTSRRATVLGSDGSMSTMIADATTAPSLSPPLAVLYEPDPAVIRAGLVAELAHQLGAYQLAPDIAYLTAHTALPTPFARAWPIITWIPFQLKRLRALVRELDAGVVTVKKRGSPLDTDSLARQLSGSGQRHLVVVLTQMPDGPIAIICSADRADMVT</sequence>
<dbReference type="SUPFAM" id="SSF53335">
    <property type="entry name" value="S-adenosyl-L-methionine-dependent methyltransferases"/>
    <property type="match status" value="1"/>
</dbReference>